<feature type="compositionally biased region" description="Basic and acidic residues" evidence="1">
    <location>
        <begin position="109"/>
        <end position="160"/>
    </location>
</feature>
<organism evidence="2 3">
    <name type="scientific">Methylocucumis oryzae</name>
    <dbReference type="NCBI Taxonomy" id="1632867"/>
    <lineage>
        <taxon>Bacteria</taxon>
        <taxon>Pseudomonadati</taxon>
        <taxon>Pseudomonadota</taxon>
        <taxon>Gammaproteobacteria</taxon>
        <taxon>Methylococcales</taxon>
        <taxon>Methylococcaceae</taxon>
        <taxon>Methylocucumis</taxon>
    </lineage>
</organism>
<proteinExistence type="predicted"/>
<comment type="caution">
    <text evidence="2">The sequence shown here is derived from an EMBL/GenBank/DDBJ whole genome shotgun (WGS) entry which is preliminary data.</text>
</comment>
<accession>A0A0F3IMV6</accession>
<feature type="region of interest" description="Disordered" evidence="1">
    <location>
        <begin position="105"/>
        <end position="212"/>
    </location>
</feature>
<reference evidence="2 3" key="2">
    <citation type="journal article" date="2016" name="Microb. Ecol.">
        <title>Genome Characteristics of a Novel Type I Methanotroph (Sn10-6) Isolated from a Flooded Indian Rice Field.</title>
        <authorList>
            <person name="Rahalkar M.C."/>
            <person name="Pandit P.S."/>
            <person name="Dhakephalkar P.K."/>
            <person name="Pore S."/>
            <person name="Arora P."/>
            <person name="Kapse N."/>
        </authorList>
    </citation>
    <scope>NUCLEOTIDE SEQUENCE [LARGE SCALE GENOMIC DNA]</scope>
    <source>
        <strain evidence="2 3">Sn10-6</strain>
    </source>
</reference>
<evidence type="ECO:0000256" key="1">
    <source>
        <dbReference type="SAM" id="MobiDB-lite"/>
    </source>
</evidence>
<sequence length="212" mass="22511">MDNKTNSVIIGDPAKTGMKANDLLADYFAQAEYPMLVRIANKMPRPFRFNPLSVFLKPELTGQNTADVAVPSFGVLQAACVEAEAIAKLNHYEEAIEIIDLNLNAGSPEDTKTDGTEDDKKPEGEGGDNKPADPEDDKKLGDEAGDNKSTESEDDKKSEGEGGQVPTTENTESTLVASDASTAAETIAGGESIATTEPESAGSDKFQKRKGK</sequence>
<evidence type="ECO:0000313" key="3">
    <source>
        <dbReference type="Proteomes" id="UP000033684"/>
    </source>
</evidence>
<dbReference type="EMBL" id="LAJX01000004">
    <property type="protein sequence ID" value="KJV08050.1"/>
    <property type="molecule type" value="Genomic_DNA"/>
</dbReference>
<dbReference type="RefSeq" id="WP_045777689.1">
    <property type="nucleotide sequence ID" value="NZ_LAJX01000004.1"/>
</dbReference>
<protein>
    <submittedName>
        <fullName evidence="2">Uncharacterized protein</fullName>
    </submittedName>
</protein>
<dbReference type="Proteomes" id="UP000033684">
    <property type="component" value="Unassembled WGS sequence"/>
</dbReference>
<keyword evidence="3" id="KW-1185">Reference proteome</keyword>
<gene>
    <name evidence="2" type="ORF">VZ94_00365</name>
</gene>
<evidence type="ECO:0000313" key="2">
    <source>
        <dbReference type="EMBL" id="KJV08050.1"/>
    </source>
</evidence>
<reference evidence="3" key="1">
    <citation type="submission" date="2015-03" db="EMBL/GenBank/DDBJ databases">
        <title>Draft genome sequence of a novel methanotroph (Sn10-6) isolated from flooded ricefield rhizosphere in India.</title>
        <authorList>
            <person name="Pandit P.S."/>
            <person name="Pore S.D."/>
            <person name="Arora P."/>
            <person name="Kapse N.G."/>
            <person name="Dhakephalkar P.K."/>
            <person name="Rahalkar M.C."/>
        </authorList>
    </citation>
    <scope>NUCLEOTIDE SEQUENCE [LARGE SCALE GENOMIC DNA]</scope>
    <source>
        <strain evidence="3">Sn10-6</strain>
    </source>
</reference>
<feature type="compositionally biased region" description="Polar residues" evidence="1">
    <location>
        <begin position="165"/>
        <end position="184"/>
    </location>
</feature>
<dbReference type="AlphaFoldDB" id="A0A0F3IMV6"/>
<name>A0A0F3IMV6_9GAMM</name>